<sequence>MQDMKRVQNKQLAGSNTWCTARGGGASMLKNDGGWSRKSNRFHPVIVEGSRVKPEVKAREEIKGSDVTRRTIPFKFLDLVDNFS</sequence>
<gene>
    <name evidence="1" type="ORF">CEXT_252631</name>
</gene>
<proteinExistence type="predicted"/>
<protein>
    <submittedName>
        <fullName evidence="1">Uncharacterized protein</fullName>
    </submittedName>
</protein>
<comment type="caution">
    <text evidence="1">The sequence shown here is derived from an EMBL/GenBank/DDBJ whole genome shotgun (WGS) entry which is preliminary data.</text>
</comment>
<evidence type="ECO:0000313" key="2">
    <source>
        <dbReference type="Proteomes" id="UP001054945"/>
    </source>
</evidence>
<name>A0AAV4MYH3_CAEEX</name>
<dbReference type="EMBL" id="BPLR01020282">
    <property type="protein sequence ID" value="GIX76758.1"/>
    <property type="molecule type" value="Genomic_DNA"/>
</dbReference>
<evidence type="ECO:0000313" key="1">
    <source>
        <dbReference type="EMBL" id="GIX76758.1"/>
    </source>
</evidence>
<dbReference type="Proteomes" id="UP001054945">
    <property type="component" value="Unassembled WGS sequence"/>
</dbReference>
<organism evidence="1 2">
    <name type="scientific">Caerostris extrusa</name>
    <name type="common">Bark spider</name>
    <name type="synonym">Caerostris bankana</name>
    <dbReference type="NCBI Taxonomy" id="172846"/>
    <lineage>
        <taxon>Eukaryota</taxon>
        <taxon>Metazoa</taxon>
        <taxon>Ecdysozoa</taxon>
        <taxon>Arthropoda</taxon>
        <taxon>Chelicerata</taxon>
        <taxon>Arachnida</taxon>
        <taxon>Araneae</taxon>
        <taxon>Araneomorphae</taxon>
        <taxon>Entelegynae</taxon>
        <taxon>Araneoidea</taxon>
        <taxon>Araneidae</taxon>
        <taxon>Caerostris</taxon>
    </lineage>
</organism>
<reference evidence="1 2" key="1">
    <citation type="submission" date="2021-06" db="EMBL/GenBank/DDBJ databases">
        <title>Caerostris extrusa draft genome.</title>
        <authorList>
            <person name="Kono N."/>
            <person name="Arakawa K."/>
        </authorList>
    </citation>
    <scope>NUCLEOTIDE SEQUENCE [LARGE SCALE GENOMIC DNA]</scope>
</reference>
<accession>A0AAV4MYH3</accession>
<dbReference type="AlphaFoldDB" id="A0AAV4MYH3"/>
<keyword evidence="2" id="KW-1185">Reference proteome</keyword>